<dbReference type="AlphaFoldDB" id="A0A6A5RW87"/>
<protein>
    <submittedName>
        <fullName evidence="1">Uncharacterized protein</fullName>
    </submittedName>
</protein>
<accession>A0A6A5RW87</accession>
<proteinExistence type="predicted"/>
<reference evidence="1" key="1">
    <citation type="journal article" date="2020" name="Stud. Mycol.">
        <title>101 Dothideomycetes genomes: a test case for predicting lifestyles and emergence of pathogens.</title>
        <authorList>
            <person name="Haridas S."/>
            <person name="Albert R."/>
            <person name="Binder M."/>
            <person name="Bloem J."/>
            <person name="Labutti K."/>
            <person name="Salamov A."/>
            <person name="Andreopoulos B."/>
            <person name="Baker S."/>
            <person name="Barry K."/>
            <person name="Bills G."/>
            <person name="Bluhm B."/>
            <person name="Cannon C."/>
            <person name="Castanera R."/>
            <person name="Culley D."/>
            <person name="Daum C."/>
            <person name="Ezra D."/>
            <person name="Gonzalez J."/>
            <person name="Henrissat B."/>
            <person name="Kuo A."/>
            <person name="Liang C."/>
            <person name="Lipzen A."/>
            <person name="Lutzoni F."/>
            <person name="Magnuson J."/>
            <person name="Mondo S."/>
            <person name="Nolan M."/>
            <person name="Ohm R."/>
            <person name="Pangilinan J."/>
            <person name="Park H.-J."/>
            <person name="Ramirez L."/>
            <person name="Alfaro M."/>
            <person name="Sun H."/>
            <person name="Tritt A."/>
            <person name="Yoshinaga Y."/>
            <person name="Zwiers L.-H."/>
            <person name="Turgeon B."/>
            <person name="Goodwin S."/>
            <person name="Spatafora J."/>
            <person name="Crous P."/>
            <person name="Grigoriev I."/>
        </authorList>
    </citation>
    <scope>NUCLEOTIDE SEQUENCE</scope>
    <source>
        <strain evidence="1">CBS 183.55</strain>
    </source>
</reference>
<evidence type="ECO:0000313" key="2">
    <source>
        <dbReference type="Proteomes" id="UP000800082"/>
    </source>
</evidence>
<organism evidence="1 2">
    <name type="scientific">Didymella exigua CBS 183.55</name>
    <dbReference type="NCBI Taxonomy" id="1150837"/>
    <lineage>
        <taxon>Eukaryota</taxon>
        <taxon>Fungi</taxon>
        <taxon>Dikarya</taxon>
        <taxon>Ascomycota</taxon>
        <taxon>Pezizomycotina</taxon>
        <taxon>Dothideomycetes</taxon>
        <taxon>Pleosporomycetidae</taxon>
        <taxon>Pleosporales</taxon>
        <taxon>Pleosporineae</taxon>
        <taxon>Didymellaceae</taxon>
        <taxon>Didymella</taxon>
    </lineage>
</organism>
<dbReference type="RefSeq" id="XP_033451506.1">
    <property type="nucleotide sequence ID" value="XM_033589494.1"/>
</dbReference>
<dbReference type="EMBL" id="ML978961">
    <property type="protein sequence ID" value="KAF1931258.1"/>
    <property type="molecule type" value="Genomic_DNA"/>
</dbReference>
<dbReference type="GeneID" id="54347141"/>
<gene>
    <name evidence="1" type="ORF">M421DRAFT_342599</name>
</gene>
<keyword evidence="2" id="KW-1185">Reference proteome</keyword>
<evidence type="ECO:0000313" key="1">
    <source>
        <dbReference type="EMBL" id="KAF1931258.1"/>
    </source>
</evidence>
<sequence>MVAARVHSFKPQVVYRPFTRRRSQTRGSQRSMDVEEAIHAGHDACADAVERVAIACARPDKALTSAAYVTMRCIGPPCSYSQHHISTHPNIPEPCKRQSPKTKSCTGKVRLAPTGSTLHGIWCGLYHPQTGSRWDLRLFKGSYARSCRLVTRDPKRTEVSSHARCHGSPNAGTVVTGKYARAEIRYDMSVR</sequence>
<dbReference type="Proteomes" id="UP000800082">
    <property type="component" value="Unassembled WGS sequence"/>
</dbReference>
<name>A0A6A5RW87_9PLEO</name>